<gene>
    <name evidence="2" type="ORF">OLMES_3784</name>
</gene>
<dbReference type="PANTHER" id="PTHR46401:SF8">
    <property type="entry name" value="BLL6006 PROTEIN"/>
    <property type="match status" value="1"/>
</dbReference>
<dbReference type="KEGG" id="ome:OLMES_3784"/>
<dbReference type="EMBL" id="CP021425">
    <property type="protein sequence ID" value="ARU57805.1"/>
    <property type="molecule type" value="Genomic_DNA"/>
</dbReference>
<protein>
    <submittedName>
        <fullName evidence="2">Group 1 glycosyl transferase</fullName>
    </submittedName>
</protein>
<proteinExistence type="predicted"/>
<dbReference type="Proteomes" id="UP000196027">
    <property type="component" value="Chromosome"/>
</dbReference>
<dbReference type="CDD" id="cd03809">
    <property type="entry name" value="GT4_MtfB-like"/>
    <property type="match status" value="1"/>
</dbReference>
<dbReference type="Pfam" id="PF00534">
    <property type="entry name" value="Glycos_transf_1"/>
    <property type="match status" value="1"/>
</dbReference>
<organism evidence="2 3">
    <name type="scientific">Oleiphilus messinensis</name>
    <dbReference type="NCBI Taxonomy" id="141451"/>
    <lineage>
        <taxon>Bacteria</taxon>
        <taxon>Pseudomonadati</taxon>
        <taxon>Pseudomonadota</taxon>
        <taxon>Gammaproteobacteria</taxon>
        <taxon>Oceanospirillales</taxon>
        <taxon>Oleiphilaceae</taxon>
        <taxon>Oleiphilus</taxon>
    </lineage>
</organism>
<accession>A0A1Y0IEB1</accession>
<evidence type="ECO:0000313" key="3">
    <source>
        <dbReference type="Proteomes" id="UP000196027"/>
    </source>
</evidence>
<evidence type="ECO:0000259" key="1">
    <source>
        <dbReference type="Pfam" id="PF00534"/>
    </source>
</evidence>
<evidence type="ECO:0000313" key="2">
    <source>
        <dbReference type="EMBL" id="ARU57805.1"/>
    </source>
</evidence>
<sequence length="495" mass="55447">MSNQLKVLMELRPCFDGFAGIPQDTRITYNLLSQLDNIALHGHVLDRGISAAGFPWKSNAGKAAALFNMSQYIGLLEEGRAKNGVLSKLSRGSALPELLRTAIYNLINLISPRQQQLHAIDAEFFSDYLWRKLFEKTLKLEDRERILETTFWGSSMGWAQMNSALVYGWPALRLDTRPWDIYISQTPFPGQISPSTQLVVRFHDAMPIQLPHTVYKIGLHQKLFFSALKRNAPHAHFVCNSASTQTQLLKLFPEVESRSHIVPCCLTDDFYPEPADAIENIIAKRSASLTEKGSAPPAPPVDMKGRYLLAVGTMEPRKNYNTLIDAWDQLCNTPGDHPSLVLIANPGWNSEALIKKIKQYQSDAMRKTDSAPTIYVLQGVPIYELRKLYSSASAVVVPSYGEGFSYSGIEGMLCNAPVIASNIETHQEVYGDHARYFNPYSPESLMRALQAHLSEPANHLAETTRNAAQYAMQYTSTTISKAWDNTLENIRHVTK</sequence>
<name>A0A1Y0IEB1_9GAMM</name>
<keyword evidence="3" id="KW-1185">Reference proteome</keyword>
<dbReference type="SUPFAM" id="SSF53756">
    <property type="entry name" value="UDP-Glycosyltransferase/glycogen phosphorylase"/>
    <property type="match status" value="1"/>
</dbReference>
<dbReference type="GO" id="GO:0016757">
    <property type="term" value="F:glycosyltransferase activity"/>
    <property type="evidence" value="ECO:0007669"/>
    <property type="project" value="InterPro"/>
</dbReference>
<dbReference type="RefSeq" id="WP_087462659.1">
    <property type="nucleotide sequence ID" value="NZ_CP021425.1"/>
</dbReference>
<dbReference type="InterPro" id="IPR001296">
    <property type="entry name" value="Glyco_trans_1"/>
</dbReference>
<keyword evidence="2" id="KW-0808">Transferase</keyword>
<dbReference type="Gene3D" id="3.40.50.2000">
    <property type="entry name" value="Glycogen Phosphorylase B"/>
    <property type="match status" value="1"/>
</dbReference>
<dbReference type="OrthoDB" id="9801609at2"/>
<reference evidence="2 3" key="1">
    <citation type="submission" date="2017-05" db="EMBL/GenBank/DDBJ databases">
        <title>Genomic insights into alkan degradation activity of Oleiphilus messinensis.</title>
        <authorList>
            <person name="Kozyavkin S.A."/>
            <person name="Slesarev A.I."/>
            <person name="Golyshin P.N."/>
            <person name="Korzhenkov A."/>
            <person name="Golyshina O.N."/>
            <person name="Toshchakov S.V."/>
        </authorList>
    </citation>
    <scope>NUCLEOTIDE SEQUENCE [LARGE SCALE GENOMIC DNA]</scope>
    <source>
        <strain evidence="2 3">ME102</strain>
    </source>
</reference>
<dbReference type="AlphaFoldDB" id="A0A1Y0IEB1"/>
<feature type="domain" description="Glycosyl transferase family 1" evidence="1">
    <location>
        <begin position="300"/>
        <end position="467"/>
    </location>
</feature>
<dbReference type="PANTHER" id="PTHR46401">
    <property type="entry name" value="GLYCOSYLTRANSFERASE WBBK-RELATED"/>
    <property type="match status" value="1"/>
</dbReference>